<evidence type="ECO:0000256" key="1">
    <source>
        <dbReference type="ARBA" id="ARBA00004141"/>
    </source>
</evidence>
<evidence type="ECO:0000256" key="4">
    <source>
        <dbReference type="ARBA" id="ARBA00022989"/>
    </source>
</evidence>
<keyword evidence="6 7" id="KW-0472">Membrane</keyword>
<dbReference type="InterPro" id="IPR002524">
    <property type="entry name" value="Cation_efflux"/>
</dbReference>
<comment type="caution">
    <text evidence="9">The sequence shown here is derived from an EMBL/GenBank/DDBJ whole genome shotgun (WGS) entry which is preliminary data.</text>
</comment>
<dbReference type="Gene3D" id="1.20.1510.10">
    <property type="entry name" value="Cation efflux protein transmembrane domain"/>
    <property type="match status" value="1"/>
</dbReference>
<feature type="transmembrane region" description="Helical" evidence="7">
    <location>
        <begin position="43"/>
        <end position="62"/>
    </location>
</feature>
<dbReference type="NCBIfam" id="TIGR01297">
    <property type="entry name" value="CDF"/>
    <property type="match status" value="1"/>
</dbReference>
<comment type="subcellular location">
    <subcellularLocation>
        <location evidence="1">Membrane</location>
        <topology evidence="1">Multi-pass membrane protein</topology>
    </subcellularLocation>
</comment>
<dbReference type="Proteomes" id="UP000309138">
    <property type="component" value="Unassembled WGS sequence"/>
</dbReference>
<dbReference type="EMBL" id="SWKR01000002">
    <property type="protein sequence ID" value="TKD50676.1"/>
    <property type="molecule type" value="Genomic_DNA"/>
</dbReference>
<dbReference type="InterPro" id="IPR027469">
    <property type="entry name" value="Cation_efflux_TMD_sf"/>
</dbReference>
<proteinExistence type="predicted"/>
<feature type="transmembrane region" description="Helical" evidence="7">
    <location>
        <begin position="184"/>
        <end position="204"/>
    </location>
</feature>
<dbReference type="OrthoDB" id="271709at2"/>
<reference evidence="9 10" key="1">
    <citation type="submission" date="2019-04" db="EMBL/GenBank/DDBJ databases">
        <authorList>
            <person name="Yang Y."/>
            <person name="Wei D."/>
        </authorList>
    </citation>
    <scope>NUCLEOTIDE SEQUENCE [LARGE SCALE GENOMIC DNA]</scope>
    <source>
        <strain evidence="9 10">L-1-4w-11</strain>
    </source>
</reference>
<protein>
    <submittedName>
        <fullName evidence="9">CDF family Co(II)/Ni(II) efflux transporter DmeF</fullName>
    </submittedName>
</protein>
<evidence type="ECO:0000313" key="10">
    <source>
        <dbReference type="Proteomes" id="UP000309138"/>
    </source>
</evidence>
<name>A0A4U1L3I6_9SPHN</name>
<evidence type="ECO:0000256" key="2">
    <source>
        <dbReference type="ARBA" id="ARBA00022448"/>
    </source>
</evidence>
<organism evidence="9 10">
    <name type="scientific">Sphingomonas baiyangensis</name>
    <dbReference type="NCBI Taxonomy" id="2572576"/>
    <lineage>
        <taxon>Bacteria</taxon>
        <taxon>Pseudomonadati</taxon>
        <taxon>Pseudomonadota</taxon>
        <taxon>Alphaproteobacteria</taxon>
        <taxon>Sphingomonadales</taxon>
        <taxon>Sphingomonadaceae</taxon>
        <taxon>Sphingomonas</taxon>
    </lineage>
</organism>
<dbReference type="GO" id="GO:0005385">
    <property type="term" value="F:zinc ion transmembrane transporter activity"/>
    <property type="evidence" value="ECO:0007669"/>
    <property type="project" value="InterPro"/>
</dbReference>
<evidence type="ECO:0000256" key="6">
    <source>
        <dbReference type="ARBA" id="ARBA00023136"/>
    </source>
</evidence>
<feature type="transmembrane region" description="Helical" evidence="7">
    <location>
        <begin position="140"/>
        <end position="163"/>
    </location>
</feature>
<feature type="transmembrane region" description="Helical" evidence="7">
    <location>
        <begin position="110"/>
        <end position="128"/>
    </location>
</feature>
<evidence type="ECO:0000256" key="3">
    <source>
        <dbReference type="ARBA" id="ARBA00022692"/>
    </source>
</evidence>
<dbReference type="Pfam" id="PF01545">
    <property type="entry name" value="Cation_efflux"/>
    <property type="match status" value="1"/>
</dbReference>
<keyword evidence="3 7" id="KW-0812">Transmembrane</keyword>
<evidence type="ECO:0000313" key="9">
    <source>
        <dbReference type="EMBL" id="TKD50676.1"/>
    </source>
</evidence>
<dbReference type="SUPFAM" id="SSF161111">
    <property type="entry name" value="Cation efflux protein transmembrane domain-like"/>
    <property type="match status" value="1"/>
</dbReference>
<feature type="transmembrane region" description="Helical" evidence="7">
    <location>
        <begin position="74"/>
        <end position="90"/>
    </location>
</feature>
<accession>A0A4U1L3I6</accession>
<dbReference type="InterPro" id="IPR058533">
    <property type="entry name" value="Cation_efflux_TM"/>
</dbReference>
<dbReference type="GO" id="GO:0006882">
    <property type="term" value="P:intracellular zinc ion homeostasis"/>
    <property type="evidence" value="ECO:0007669"/>
    <property type="project" value="InterPro"/>
</dbReference>
<evidence type="ECO:0000256" key="7">
    <source>
        <dbReference type="SAM" id="Phobius"/>
    </source>
</evidence>
<feature type="transmembrane region" description="Helical" evidence="7">
    <location>
        <begin position="210"/>
        <end position="230"/>
    </location>
</feature>
<dbReference type="PANTHER" id="PTHR45755:SF4">
    <property type="entry name" value="ZINC TRANSPORTER 7"/>
    <property type="match status" value="1"/>
</dbReference>
<keyword evidence="10" id="KW-1185">Reference proteome</keyword>
<evidence type="ECO:0000259" key="8">
    <source>
        <dbReference type="Pfam" id="PF01545"/>
    </source>
</evidence>
<dbReference type="NCBIfam" id="NF033827">
    <property type="entry name" value="CDF_efflux_DmeF"/>
    <property type="match status" value="1"/>
</dbReference>
<dbReference type="GO" id="GO:0016020">
    <property type="term" value="C:membrane"/>
    <property type="evidence" value="ECO:0007669"/>
    <property type="project" value="UniProtKB-SubCell"/>
</dbReference>
<sequence>MAPHSHHHAGERSAPTASGGHICHSPADVLGSNHDANARRTRWVVGLTLAMMIVEIAAGWWTGSMALLADGLHMATHAGALGVAALAYGYARAHADDPRWTFGTGKVGDLAGFASAVALLLFSGGIAVESARRLVEPGAVAFGEAALVAVAGLLVNLASAWLLAGGGGGHHGHAHHHDNNLRAAYLHVLADALTSVLAIVALVAGRYLGWGWLDPAIGIIGAVIIARWSLTLMRDTSSMLLDASAPRLANEIERLAAAHGAHLLDLHVWRIGPHAHAAIVEIDNADAVRALRDALARLPALAHLTVASH</sequence>
<keyword evidence="2" id="KW-0813">Transport</keyword>
<keyword evidence="5" id="KW-0406">Ion transport</keyword>
<gene>
    <name evidence="9" type="primary">dmeF</name>
    <name evidence="9" type="ORF">FBR43_07760</name>
</gene>
<keyword evidence="4 7" id="KW-1133">Transmembrane helix</keyword>
<feature type="domain" description="Cation efflux protein transmembrane" evidence="8">
    <location>
        <begin position="46"/>
        <end position="241"/>
    </location>
</feature>
<evidence type="ECO:0000256" key="5">
    <source>
        <dbReference type="ARBA" id="ARBA00023065"/>
    </source>
</evidence>
<dbReference type="AlphaFoldDB" id="A0A4U1L3I6"/>
<dbReference type="InterPro" id="IPR045316">
    <property type="entry name" value="Msc2-like"/>
</dbReference>
<dbReference type="PANTHER" id="PTHR45755">
    <property type="match status" value="1"/>
</dbReference>
<dbReference type="RefSeq" id="WP_136942620.1">
    <property type="nucleotide sequence ID" value="NZ_SWKR01000002.1"/>
</dbReference>